<comment type="caution">
    <text evidence="2">The sequence shown here is derived from an EMBL/GenBank/DDBJ whole genome shotgun (WGS) entry which is preliminary data.</text>
</comment>
<dbReference type="KEGG" id="blac:94348887"/>
<dbReference type="EMBL" id="SHOA02000013">
    <property type="protein sequence ID" value="TDH65378.1"/>
    <property type="molecule type" value="Genomic_DNA"/>
</dbReference>
<dbReference type="Proteomes" id="UP000294530">
    <property type="component" value="Unassembled WGS sequence"/>
</dbReference>
<evidence type="ECO:0000313" key="2">
    <source>
        <dbReference type="EMBL" id="TDH65378.1"/>
    </source>
</evidence>
<keyword evidence="3" id="KW-1185">Reference proteome</keyword>
<organism evidence="2 3">
    <name type="scientific">Bremia lactucae</name>
    <name type="common">Lettuce downy mildew</name>
    <dbReference type="NCBI Taxonomy" id="4779"/>
    <lineage>
        <taxon>Eukaryota</taxon>
        <taxon>Sar</taxon>
        <taxon>Stramenopiles</taxon>
        <taxon>Oomycota</taxon>
        <taxon>Peronosporomycetes</taxon>
        <taxon>Peronosporales</taxon>
        <taxon>Peronosporaceae</taxon>
        <taxon>Bremia</taxon>
    </lineage>
</organism>
<gene>
    <name evidence="2" type="ORF">CCR75_005133</name>
</gene>
<name>A0A976FES9_BRELC</name>
<feature type="region of interest" description="Disordered" evidence="1">
    <location>
        <begin position="1"/>
        <end position="32"/>
    </location>
</feature>
<dbReference type="AlphaFoldDB" id="A0A976FES9"/>
<sequence>MSGTNAASSSHLPSSAQQTEAPTQSSPRSPVATGSIKFFHLFGRDGKMATYNWRQESNQATRTFDCYITQSKKVIALVDSASQNTALIRNLQRPRLNNLLAPTRTI</sequence>
<evidence type="ECO:0000256" key="1">
    <source>
        <dbReference type="SAM" id="MobiDB-lite"/>
    </source>
</evidence>
<reference evidence="2 3" key="1">
    <citation type="journal article" date="2021" name="Genome Biol.">
        <title>AFLAP: assembly-free linkage analysis pipeline using k-mers from genome sequencing data.</title>
        <authorList>
            <person name="Fletcher K."/>
            <person name="Zhang L."/>
            <person name="Gil J."/>
            <person name="Han R."/>
            <person name="Cavanaugh K."/>
            <person name="Michelmore R."/>
        </authorList>
    </citation>
    <scope>NUCLEOTIDE SEQUENCE [LARGE SCALE GENOMIC DNA]</scope>
    <source>
        <strain evidence="2 3">SF5</strain>
    </source>
</reference>
<evidence type="ECO:0000313" key="3">
    <source>
        <dbReference type="Proteomes" id="UP000294530"/>
    </source>
</evidence>
<dbReference type="RefSeq" id="XP_067814877.1">
    <property type="nucleotide sequence ID" value="XM_067963216.1"/>
</dbReference>
<accession>A0A976FES9</accession>
<proteinExistence type="predicted"/>
<feature type="compositionally biased region" description="Polar residues" evidence="1">
    <location>
        <begin position="1"/>
        <end position="28"/>
    </location>
</feature>
<protein>
    <submittedName>
        <fullName evidence="2">Uncharacterized protein</fullName>
    </submittedName>
</protein>
<dbReference type="GeneID" id="94348887"/>